<keyword evidence="2" id="KW-1185">Reference proteome</keyword>
<dbReference type="EMBL" id="JAUIRO010000007">
    <property type="protein sequence ID" value="KAK0707087.1"/>
    <property type="molecule type" value="Genomic_DNA"/>
</dbReference>
<organism evidence="1 2">
    <name type="scientific">Lasiosphaeria miniovina</name>
    <dbReference type="NCBI Taxonomy" id="1954250"/>
    <lineage>
        <taxon>Eukaryota</taxon>
        <taxon>Fungi</taxon>
        <taxon>Dikarya</taxon>
        <taxon>Ascomycota</taxon>
        <taxon>Pezizomycotina</taxon>
        <taxon>Sordariomycetes</taxon>
        <taxon>Sordariomycetidae</taxon>
        <taxon>Sordariales</taxon>
        <taxon>Lasiosphaeriaceae</taxon>
        <taxon>Lasiosphaeria</taxon>
    </lineage>
</organism>
<dbReference type="AlphaFoldDB" id="A0AA40A0J3"/>
<gene>
    <name evidence="1" type="ORF">B0T26DRAFT_484202</name>
</gene>
<dbReference type="Proteomes" id="UP001172101">
    <property type="component" value="Unassembled WGS sequence"/>
</dbReference>
<dbReference type="RefSeq" id="XP_060292181.1">
    <property type="nucleotide sequence ID" value="XM_060435291.1"/>
</dbReference>
<protein>
    <submittedName>
        <fullName evidence="1">Uncharacterized protein</fullName>
    </submittedName>
</protein>
<comment type="caution">
    <text evidence="1">The sequence shown here is derived from an EMBL/GenBank/DDBJ whole genome shotgun (WGS) entry which is preliminary data.</text>
</comment>
<accession>A0AA40A0J3</accession>
<proteinExistence type="predicted"/>
<sequence length="231" mass="25423">MSLTFHSDKLPALSGIVKHLEPVMGPPTTYLAGIWKDQYMALQLGWFATLHRRRQEMTTPGLHHGHGLRSASPCRRALMQSASSLGVCIITSDVWTRHAALWMLRQTPTRKIQHGRSNRVGSWGIRGHRGHLNREDVDEQARKIFSLFTSAQLPSHDIRFANTEPALLALAASATAMNSANSATSAVLMAAASRHLSRGSRDARNPMAEKRSTAAAVDSCSVQLQWDLLLS</sequence>
<dbReference type="GeneID" id="85318561"/>
<name>A0AA40A0J3_9PEZI</name>
<reference evidence="1" key="1">
    <citation type="submission" date="2023-06" db="EMBL/GenBank/DDBJ databases">
        <title>Genome-scale phylogeny and comparative genomics of the fungal order Sordariales.</title>
        <authorList>
            <consortium name="Lawrence Berkeley National Laboratory"/>
            <person name="Hensen N."/>
            <person name="Bonometti L."/>
            <person name="Westerberg I."/>
            <person name="Brannstrom I.O."/>
            <person name="Guillou S."/>
            <person name="Cros-Aarteil S."/>
            <person name="Calhoun S."/>
            <person name="Haridas S."/>
            <person name="Kuo A."/>
            <person name="Mondo S."/>
            <person name="Pangilinan J."/>
            <person name="Riley R."/>
            <person name="LaButti K."/>
            <person name="Andreopoulos B."/>
            <person name="Lipzen A."/>
            <person name="Chen C."/>
            <person name="Yanf M."/>
            <person name="Daum C."/>
            <person name="Ng V."/>
            <person name="Clum A."/>
            <person name="Steindorff A."/>
            <person name="Ohm R."/>
            <person name="Martin F."/>
            <person name="Silar P."/>
            <person name="Natvig D."/>
            <person name="Lalanne C."/>
            <person name="Gautier V."/>
            <person name="Ament-velasquez S.L."/>
            <person name="Kruys A."/>
            <person name="Hutchinson M.I."/>
            <person name="Powell A.J."/>
            <person name="Barry K."/>
            <person name="Miller A.N."/>
            <person name="Grigoriev I.V."/>
            <person name="Debuchy R."/>
            <person name="Gladieux P."/>
            <person name="Thoren M.H."/>
            <person name="Johannesson H."/>
        </authorList>
    </citation>
    <scope>NUCLEOTIDE SEQUENCE</scope>
    <source>
        <strain evidence="1">SMH2392-1A</strain>
    </source>
</reference>
<evidence type="ECO:0000313" key="2">
    <source>
        <dbReference type="Proteomes" id="UP001172101"/>
    </source>
</evidence>
<evidence type="ECO:0000313" key="1">
    <source>
        <dbReference type="EMBL" id="KAK0707087.1"/>
    </source>
</evidence>